<evidence type="ECO:0000259" key="3">
    <source>
        <dbReference type="PROSITE" id="PS51000"/>
    </source>
</evidence>
<dbReference type="InterPro" id="IPR001034">
    <property type="entry name" value="DeoR_HTH"/>
</dbReference>
<dbReference type="Pfam" id="PF08279">
    <property type="entry name" value="HTH_11"/>
    <property type="match status" value="1"/>
</dbReference>
<evidence type="ECO:0000256" key="1">
    <source>
        <dbReference type="ARBA" id="ARBA00023015"/>
    </source>
</evidence>
<dbReference type="InterPro" id="IPR036390">
    <property type="entry name" value="WH_DNA-bd_sf"/>
</dbReference>
<feature type="domain" description="HTH deoR-type" evidence="3">
    <location>
        <begin position="2"/>
        <end position="57"/>
    </location>
</feature>
<dbReference type="PROSITE" id="PS51000">
    <property type="entry name" value="HTH_DEOR_2"/>
    <property type="match status" value="1"/>
</dbReference>
<keyword evidence="2" id="KW-0804">Transcription</keyword>
<sequence>MRASRLLTILMTLQLQGRTTAQALADRLEVSRRTIYRDLDELSAAGVPIYADRGRAGGVALLDGFRTELTGLTIGETEALLLAGVPAAAADLGFAGEASAARIKLLAALPRDTATAARRVADRFHLDPLDWYRRPVTPDHLQTVSKCVWQDRRLEIHYQSWRRRGWTRIDPLGLVLKAGRWYLMARAGLKIRAYRLENLIEARPLDETFERPEPFDLASAWRISVQTFEAERLRLPAVLRAAPSAFDRLSHIDQAMAEALLTAPVEADGRRRAQVMIESIERAADLLIGFADEIEVVAPEDLREALRRRARTILQMYG</sequence>
<dbReference type="Pfam" id="PF13280">
    <property type="entry name" value="WYL"/>
    <property type="match status" value="1"/>
</dbReference>
<dbReference type="EMBL" id="JBEPTF010000005">
    <property type="protein sequence ID" value="MET4685258.1"/>
    <property type="molecule type" value="Genomic_DNA"/>
</dbReference>
<dbReference type="Pfam" id="PF25583">
    <property type="entry name" value="WCX"/>
    <property type="match status" value="1"/>
</dbReference>
<organism evidence="4 5">
    <name type="scientific">Brevundimonas faecalis</name>
    <dbReference type="NCBI Taxonomy" id="947378"/>
    <lineage>
        <taxon>Bacteria</taxon>
        <taxon>Pseudomonadati</taxon>
        <taxon>Pseudomonadota</taxon>
        <taxon>Alphaproteobacteria</taxon>
        <taxon>Caulobacterales</taxon>
        <taxon>Caulobacteraceae</taxon>
        <taxon>Brevundimonas</taxon>
    </lineage>
</organism>
<dbReference type="GO" id="GO:0003677">
    <property type="term" value="F:DNA binding"/>
    <property type="evidence" value="ECO:0007669"/>
    <property type="project" value="UniProtKB-KW"/>
</dbReference>
<dbReference type="PIRSF" id="PIRSF016838">
    <property type="entry name" value="PafC"/>
    <property type="match status" value="1"/>
</dbReference>
<evidence type="ECO:0000313" key="4">
    <source>
        <dbReference type="EMBL" id="MET4685258.1"/>
    </source>
</evidence>
<evidence type="ECO:0000313" key="5">
    <source>
        <dbReference type="Proteomes" id="UP001549313"/>
    </source>
</evidence>
<accession>A0ABV2RH18</accession>
<name>A0ABV2RH18_9CAUL</name>
<dbReference type="InterPro" id="IPR026881">
    <property type="entry name" value="WYL_dom"/>
</dbReference>
<dbReference type="InterPro" id="IPR028349">
    <property type="entry name" value="PafC-like"/>
</dbReference>
<gene>
    <name evidence="4" type="ORF">ABIE19_003209</name>
</gene>
<evidence type="ECO:0000256" key="2">
    <source>
        <dbReference type="ARBA" id="ARBA00023163"/>
    </source>
</evidence>
<comment type="caution">
    <text evidence="4">The sequence shown here is derived from an EMBL/GenBank/DDBJ whole genome shotgun (WGS) entry which is preliminary data.</text>
</comment>
<dbReference type="InterPro" id="IPR051534">
    <property type="entry name" value="CBASS_pafABC_assoc_protein"/>
</dbReference>
<dbReference type="PROSITE" id="PS52050">
    <property type="entry name" value="WYL"/>
    <property type="match status" value="1"/>
</dbReference>
<proteinExistence type="predicted"/>
<dbReference type="PANTHER" id="PTHR34580:SF1">
    <property type="entry name" value="PROTEIN PAFC"/>
    <property type="match status" value="1"/>
</dbReference>
<dbReference type="SUPFAM" id="SSF46785">
    <property type="entry name" value="Winged helix' DNA-binding domain"/>
    <property type="match status" value="1"/>
</dbReference>
<dbReference type="InterPro" id="IPR057727">
    <property type="entry name" value="WCX_dom"/>
</dbReference>
<protein>
    <submittedName>
        <fullName evidence="4">DNA-binding transcriptional regulator YafY</fullName>
    </submittedName>
</protein>
<reference evidence="4 5" key="1">
    <citation type="submission" date="2024-06" db="EMBL/GenBank/DDBJ databases">
        <title>Sorghum-associated microbial communities from plants grown in Nebraska, USA.</title>
        <authorList>
            <person name="Schachtman D."/>
        </authorList>
    </citation>
    <scope>NUCLEOTIDE SEQUENCE [LARGE SCALE GENOMIC DNA]</scope>
    <source>
        <strain evidence="4 5">2814</strain>
    </source>
</reference>
<keyword evidence="1" id="KW-0805">Transcription regulation</keyword>
<dbReference type="PANTHER" id="PTHR34580">
    <property type="match status" value="1"/>
</dbReference>
<keyword evidence="4" id="KW-0238">DNA-binding</keyword>
<dbReference type="RefSeq" id="WP_354090222.1">
    <property type="nucleotide sequence ID" value="NZ_JBEPTF010000005.1"/>
</dbReference>
<dbReference type="Gene3D" id="1.10.10.10">
    <property type="entry name" value="Winged helix-like DNA-binding domain superfamily/Winged helix DNA-binding domain"/>
    <property type="match status" value="1"/>
</dbReference>
<dbReference type="InterPro" id="IPR036388">
    <property type="entry name" value="WH-like_DNA-bd_sf"/>
</dbReference>
<keyword evidence="5" id="KW-1185">Reference proteome</keyword>
<dbReference type="InterPro" id="IPR013196">
    <property type="entry name" value="HTH_11"/>
</dbReference>
<dbReference type="Proteomes" id="UP001549313">
    <property type="component" value="Unassembled WGS sequence"/>
</dbReference>